<dbReference type="Proteomes" id="UP000285864">
    <property type="component" value="Unassembled WGS sequence"/>
</dbReference>
<dbReference type="SUPFAM" id="SSF64438">
    <property type="entry name" value="CNF1/YfiH-like putative cysteine hydrolases"/>
    <property type="match status" value="1"/>
</dbReference>
<dbReference type="AlphaFoldDB" id="A0A412GTP6"/>
<keyword evidence="5" id="KW-0378">Hydrolase</keyword>
<name>A0A412GTP6_9BACT</name>
<comment type="catalytic activity">
    <reaction evidence="7">
        <text>adenosine + H2O + H(+) = inosine + NH4(+)</text>
        <dbReference type="Rhea" id="RHEA:24408"/>
        <dbReference type="ChEBI" id="CHEBI:15377"/>
        <dbReference type="ChEBI" id="CHEBI:15378"/>
        <dbReference type="ChEBI" id="CHEBI:16335"/>
        <dbReference type="ChEBI" id="CHEBI:17596"/>
        <dbReference type="ChEBI" id="CHEBI:28938"/>
        <dbReference type="EC" id="3.5.4.4"/>
    </reaction>
    <physiologicalReaction direction="left-to-right" evidence="7">
        <dbReference type="Rhea" id="RHEA:24409"/>
    </physiologicalReaction>
</comment>
<evidence type="ECO:0000256" key="4">
    <source>
        <dbReference type="ARBA" id="ARBA00022723"/>
    </source>
</evidence>
<reference evidence="11 12" key="1">
    <citation type="submission" date="2018-08" db="EMBL/GenBank/DDBJ databases">
        <title>A genome reference for cultivated species of the human gut microbiota.</title>
        <authorList>
            <person name="Zou Y."/>
            <person name="Xue W."/>
            <person name="Luo G."/>
        </authorList>
    </citation>
    <scope>NUCLEOTIDE SEQUENCE [LARGE SCALE GENOMIC DNA]</scope>
    <source>
        <strain evidence="11 12">AF24-2</strain>
    </source>
</reference>
<organism evidence="11 12">
    <name type="scientific">Phocaeicola coprocola</name>
    <dbReference type="NCBI Taxonomy" id="310298"/>
    <lineage>
        <taxon>Bacteria</taxon>
        <taxon>Pseudomonadati</taxon>
        <taxon>Bacteroidota</taxon>
        <taxon>Bacteroidia</taxon>
        <taxon>Bacteroidales</taxon>
        <taxon>Bacteroidaceae</taxon>
        <taxon>Phocaeicola</taxon>
    </lineage>
</organism>
<dbReference type="PANTHER" id="PTHR30616">
    <property type="entry name" value="UNCHARACTERIZED PROTEIN YFIH"/>
    <property type="match status" value="1"/>
</dbReference>
<evidence type="ECO:0000313" key="11">
    <source>
        <dbReference type="EMBL" id="RGR98190.1"/>
    </source>
</evidence>
<dbReference type="GO" id="GO:0017061">
    <property type="term" value="F:S-methyl-5-thioadenosine phosphorylase activity"/>
    <property type="evidence" value="ECO:0007669"/>
    <property type="project" value="UniProtKB-EC"/>
</dbReference>
<dbReference type="InterPro" id="IPR003730">
    <property type="entry name" value="Cu_polyphenol_OxRdtase"/>
</dbReference>
<dbReference type="Pfam" id="PF02578">
    <property type="entry name" value="Cu-oxidase_4"/>
    <property type="match status" value="1"/>
</dbReference>
<dbReference type="InterPro" id="IPR011324">
    <property type="entry name" value="Cytotoxic_necrot_fac-like_cat"/>
</dbReference>
<evidence type="ECO:0000256" key="5">
    <source>
        <dbReference type="ARBA" id="ARBA00022801"/>
    </source>
</evidence>
<keyword evidence="3" id="KW-0808">Transferase</keyword>
<keyword evidence="4" id="KW-0479">Metal-binding</keyword>
<evidence type="ECO:0000256" key="2">
    <source>
        <dbReference type="ARBA" id="ARBA00007353"/>
    </source>
</evidence>
<dbReference type="Gene3D" id="3.60.140.10">
    <property type="entry name" value="CNF1/YfiH-like putative cysteine hydrolases"/>
    <property type="match status" value="1"/>
</dbReference>
<dbReference type="GO" id="GO:0016787">
    <property type="term" value="F:hydrolase activity"/>
    <property type="evidence" value="ECO:0007669"/>
    <property type="project" value="UniProtKB-KW"/>
</dbReference>
<evidence type="ECO:0000256" key="6">
    <source>
        <dbReference type="ARBA" id="ARBA00022833"/>
    </source>
</evidence>
<accession>A0A412GTP6</accession>
<gene>
    <name evidence="11" type="primary">pgeF</name>
    <name evidence="11" type="ORF">DWY20_05100</name>
</gene>
<evidence type="ECO:0000256" key="1">
    <source>
        <dbReference type="ARBA" id="ARBA00000553"/>
    </source>
</evidence>
<dbReference type="RefSeq" id="WP_118483647.1">
    <property type="nucleotide sequence ID" value="NZ_CAUELD010000002.1"/>
</dbReference>
<sequence length="268" mass="29933">MIHYSEDKRMLEYGLMKSYPGIFCFSTTRHGGYSTGEYASFNCNNYCGDVMENILKNRSLLCSLLPGTEKELVIPHQVHRAEVRVVDREFCKQPESLRASLLEGVDALVTDVPGKCICVSTADCVPVMCFDTKQGVVAAIHAGWRGTVARIITETLQVMNRTYGTQGKDVVACIGPSISLEAFEVGDEVYTCFEQQGFDMQRIASRQEKWHIDLWEANRMQLLDFGVLSSNIELSGICTWKENADFFSARRQGIASGRILSGIMLKSV</sequence>
<dbReference type="EMBL" id="QRUU01000014">
    <property type="protein sequence ID" value="RGR98190.1"/>
    <property type="molecule type" value="Genomic_DNA"/>
</dbReference>
<comment type="catalytic activity">
    <reaction evidence="1">
        <text>inosine + phosphate = alpha-D-ribose 1-phosphate + hypoxanthine</text>
        <dbReference type="Rhea" id="RHEA:27646"/>
        <dbReference type="ChEBI" id="CHEBI:17368"/>
        <dbReference type="ChEBI" id="CHEBI:17596"/>
        <dbReference type="ChEBI" id="CHEBI:43474"/>
        <dbReference type="ChEBI" id="CHEBI:57720"/>
        <dbReference type="EC" id="2.4.2.1"/>
    </reaction>
    <physiologicalReaction direction="left-to-right" evidence="1">
        <dbReference type="Rhea" id="RHEA:27647"/>
    </physiologicalReaction>
</comment>
<proteinExistence type="inferred from homology"/>
<dbReference type="InterPro" id="IPR038371">
    <property type="entry name" value="Cu_polyphenol_OxRdtase_sf"/>
</dbReference>
<comment type="caution">
    <text evidence="11">The sequence shown here is derived from an EMBL/GenBank/DDBJ whole genome shotgun (WGS) entry which is preliminary data.</text>
</comment>
<protein>
    <recommendedName>
        <fullName evidence="10">Purine nucleoside phosphorylase</fullName>
    </recommendedName>
</protein>
<keyword evidence="12" id="KW-1185">Reference proteome</keyword>
<dbReference type="CDD" id="cd16833">
    <property type="entry name" value="YfiH"/>
    <property type="match status" value="1"/>
</dbReference>
<comment type="catalytic activity">
    <reaction evidence="8">
        <text>adenosine + phosphate = alpha-D-ribose 1-phosphate + adenine</text>
        <dbReference type="Rhea" id="RHEA:27642"/>
        <dbReference type="ChEBI" id="CHEBI:16335"/>
        <dbReference type="ChEBI" id="CHEBI:16708"/>
        <dbReference type="ChEBI" id="CHEBI:43474"/>
        <dbReference type="ChEBI" id="CHEBI:57720"/>
        <dbReference type="EC" id="2.4.2.1"/>
    </reaction>
    <physiologicalReaction direction="left-to-right" evidence="8">
        <dbReference type="Rhea" id="RHEA:27643"/>
    </physiologicalReaction>
</comment>
<dbReference type="NCBIfam" id="TIGR00726">
    <property type="entry name" value="peptidoglycan editing factor PgeF"/>
    <property type="match status" value="1"/>
</dbReference>
<comment type="catalytic activity">
    <reaction evidence="9">
        <text>S-methyl-5'-thioadenosine + phosphate = 5-(methylsulfanyl)-alpha-D-ribose 1-phosphate + adenine</text>
        <dbReference type="Rhea" id="RHEA:11852"/>
        <dbReference type="ChEBI" id="CHEBI:16708"/>
        <dbReference type="ChEBI" id="CHEBI:17509"/>
        <dbReference type="ChEBI" id="CHEBI:43474"/>
        <dbReference type="ChEBI" id="CHEBI:58533"/>
        <dbReference type="EC" id="2.4.2.28"/>
    </reaction>
    <physiologicalReaction direction="left-to-right" evidence="9">
        <dbReference type="Rhea" id="RHEA:11853"/>
    </physiologicalReaction>
</comment>
<comment type="similarity">
    <text evidence="2 10">Belongs to the purine nucleoside phosphorylase YfiH/LACC1 family.</text>
</comment>
<evidence type="ECO:0000313" key="12">
    <source>
        <dbReference type="Proteomes" id="UP000285864"/>
    </source>
</evidence>
<keyword evidence="6" id="KW-0862">Zinc</keyword>
<evidence type="ECO:0000256" key="7">
    <source>
        <dbReference type="ARBA" id="ARBA00047989"/>
    </source>
</evidence>
<evidence type="ECO:0000256" key="9">
    <source>
        <dbReference type="ARBA" id="ARBA00049893"/>
    </source>
</evidence>
<dbReference type="PANTHER" id="PTHR30616:SF2">
    <property type="entry name" value="PURINE NUCLEOSIDE PHOSPHORYLASE LACC1"/>
    <property type="match status" value="1"/>
</dbReference>
<evidence type="ECO:0000256" key="10">
    <source>
        <dbReference type="RuleBase" id="RU361274"/>
    </source>
</evidence>
<dbReference type="GO" id="GO:0005507">
    <property type="term" value="F:copper ion binding"/>
    <property type="evidence" value="ECO:0007669"/>
    <property type="project" value="TreeGrafter"/>
</dbReference>
<evidence type="ECO:0000256" key="8">
    <source>
        <dbReference type="ARBA" id="ARBA00048968"/>
    </source>
</evidence>
<evidence type="ECO:0000256" key="3">
    <source>
        <dbReference type="ARBA" id="ARBA00022679"/>
    </source>
</evidence>